<dbReference type="RefSeq" id="WP_316738561.1">
    <property type="nucleotide sequence ID" value="NZ_JARAKF010000005.1"/>
</dbReference>
<evidence type="ECO:0000313" key="2">
    <source>
        <dbReference type="EMBL" id="MDU9001638.1"/>
    </source>
</evidence>
<dbReference type="Proteomes" id="UP001257627">
    <property type="component" value="Unassembled WGS sequence"/>
</dbReference>
<proteinExistence type="predicted"/>
<evidence type="ECO:0008006" key="4">
    <source>
        <dbReference type="Google" id="ProtNLM"/>
    </source>
</evidence>
<keyword evidence="3" id="KW-1185">Reference proteome</keyword>
<gene>
    <name evidence="2" type="ORF">PU648_57455</name>
</gene>
<comment type="caution">
    <text evidence="2">The sequence shown here is derived from an EMBL/GenBank/DDBJ whole genome shotgun (WGS) entry which is preliminary data.</text>
</comment>
<feature type="region of interest" description="Disordered" evidence="1">
    <location>
        <begin position="83"/>
        <end position="108"/>
    </location>
</feature>
<protein>
    <recommendedName>
        <fullName evidence="4">Helix-turn-helix domain-containing protein</fullName>
    </recommendedName>
</protein>
<geneLocation type="plasmid" evidence="2">
    <name>unnamed3</name>
</geneLocation>
<evidence type="ECO:0000256" key="1">
    <source>
        <dbReference type="SAM" id="MobiDB-lite"/>
    </source>
</evidence>
<keyword evidence="2" id="KW-0614">Plasmid</keyword>
<feature type="compositionally biased region" description="Gly residues" evidence="1">
    <location>
        <begin position="93"/>
        <end position="103"/>
    </location>
</feature>
<sequence length="166" mass="18613">MEADGDERLRRLWEGRWVVSRAWIVRYTGAAESTVARWYAERGRRPEHPQHPEPVCTVGRTIYFDQQAVEAFWAAWQEDVGTAQLGSGRRPGDGQGTRGGGPGREQRERAVEVALDALRRAGGHRRGLAAELAREHGGVDRSWQRAVNEARVVYEREQSAEPGTSP</sequence>
<evidence type="ECO:0000313" key="3">
    <source>
        <dbReference type="Proteomes" id="UP001257627"/>
    </source>
</evidence>
<reference evidence="2 3" key="1">
    <citation type="submission" date="2023-02" db="EMBL/GenBank/DDBJ databases">
        <authorList>
            <person name="Maleckis M."/>
        </authorList>
    </citation>
    <scope>NUCLEOTIDE SEQUENCE [LARGE SCALE GENOMIC DNA]</scope>
    <source>
        <strain evidence="2 3">P8-A2</strain>
        <plasmid evidence="2">unnamed3</plasmid>
    </source>
</reference>
<accession>A0ABU3V648</accession>
<name>A0ABU3V648_9ACTN</name>
<organism evidence="2 3">
    <name type="scientific">Streptomyces mirabilis</name>
    <dbReference type="NCBI Taxonomy" id="68239"/>
    <lineage>
        <taxon>Bacteria</taxon>
        <taxon>Bacillati</taxon>
        <taxon>Actinomycetota</taxon>
        <taxon>Actinomycetes</taxon>
        <taxon>Kitasatosporales</taxon>
        <taxon>Streptomycetaceae</taxon>
        <taxon>Streptomyces</taxon>
    </lineage>
</organism>
<dbReference type="EMBL" id="JARAKF010000005">
    <property type="protein sequence ID" value="MDU9001638.1"/>
    <property type="molecule type" value="Genomic_DNA"/>
</dbReference>